<protein>
    <submittedName>
        <fullName evidence="2">Uncharacterized protein</fullName>
    </submittedName>
</protein>
<keyword evidence="3" id="KW-1185">Reference proteome</keyword>
<gene>
    <name evidence="2" type="ORF">Q766_09975</name>
</gene>
<dbReference type="EMBL" id="JRLY01000007">
    <property type="protein sequence ID" value="KGO92947.1"/>
    <property type="molecule type" value="Genomic_DNA"/>
</dbReference>
<dbReference type="RefSeq" id="WP_026993021.1">
    <property type="nucleotide sequence ID" value="NZ_JRLY01000007.1"/>
</dbReference>
<feature type="region of interest" description="Disordered" evidence="1">
    <location>
        <begin position="1"/>
        <end position="20"/>
    </location>
</feature>
<organism evidence="2 3">
    <name type="scientific">Flavobacterium subsaxonicum WB 4.1-42 = DSM 21790</name>
    <dbReference type="NCBI Taxonomy" id="1121898"/>
    <lineage>
        <taxon>Bacteria</taxon>
        <taxon>Pseudomonadati</taxon>
        <taxon>Bacteroidota</taxon>
        <taxon>Flavobacteriia</taxon>
        <taxon>Flavobacteriales</taxon>
        <taxon>Flavobacteriaceae</taxon>
        <taxon>Flavobacterium</taxon>
    </lineage>
</organism>
<accession>A0A0A2MJX6</accession>
<sequence>MFNHFKPTPKKAIAGGGTPQNKQRTYIKFGYFLGDPVALARARHPKADPIPAESPVSEPILTQIPALIRPKKIAKKASARSYLCKDSSVLGVNINFTNRKRSLTADELFGIMPNTNTSQQHCRGGP</sequence>
<comment type="caution">
    <text evidence="2">The sequence shown here is derived from an EMBL/GenBank/DDBJ whole genome shotgun (WGS) entry which is preliminary data.</text>
</comment>
<evidence type="ECO:0000313" key="2">
    <source>
        <dbReference type="EMBL" id="KGO92947.1"/>
    </source>
</evidence>
<evidence type="ECO:0000256" key="1">
    <source>
        <dbReference type="SAM" id="MobiDB-lite"/>
    </source>
</evidence>
<dbReference type="Proteomes" id="UP000030111">
    <property type="component" value="Unassembled WGS sequence"/>
</dbReference>
<evidence type="ECO:0000313" key="3">
    <source>
        <dbReference type="Proteomes" id="UP000030111"/>
    </source>
</evidence>
<reference evidence="2 3" key="1">
    <citation type="submission" date="2013-09" db="EMBL/GenBank/DDBJ databases">
        <authorList>
            <person name="Zeng Z."/>
            <person name="Chen C."/>
        </authorList>
    </citation>
    <scope>NUCLEOTIDE SEQUENCE [LARGE SCALE GENOMIC DNA]</scope>
    <source>
        <strain evidence="2 3">WB 4.1-42</strain>
    </source>
</reference>
<dbReference type="AlphaFoldDB" id="A0A0A2MJX6"/>
<dbReference type="STRING" id="1121898.GCA_000422725_02693"/>
<name>A0A0A2MJX6_9FLAO</name>
<proteinExistence type="predicted"/>